<dbReference type="EMBL" id="JAPDHW010000001">
    <property type="protein sequence ID" value="MCW3167312.1"/>
    <property type="molecule type" value="Genomic_DNA"/>
</dbReference>
<keyword evidence="2" id="KW-1185">Reference proteome</keyword>
<name>A0ABT3HU49_9FLAO</name>
<reference evidence="1" key="1">
    <citation type="submission" date="2022-10" db="EMBL/GenBank/DDBJ databases">
        <title>Chryseobacterium babae sp. nov. isolated from the gut of the beetle Oryctes rhinoceros, and Chryseobacterium kimseyorum sp. nov., isolated from a stick insect rearing cage.</title>
        <authorList>
            <person name="Shelomi M."/>
            <person name="Han C.-J."/>
            <person name="Chen W.-M."/>
            <person name="Chen H.-K."/>
            <person name="Liaw S.-J."/>
            <person name="Muhle E."/>
            <person name="Clermont D."/>
        </authorList>
    </citation>
    <scope>NUCLEOTIDE SEQUENCE</scope>
    <source>
        <strain evidence="1">09-1422</strain>
    </source>
</reference>
<accession>A0ABT3HU49</accession>
<gene>
    <name evidence="1" type="ORF">OMO38_02110</name>
</gene>
<protein>
    <submittedName>
        <fullName evidence="1">DUF6261 family protein</fullName>
    </submittedName>
</protein>
<sequence>MKITLRKLSTKDLATLAQRTINTSDSGNYPVIDAHPLLAELKVKYAEYDAVYTKMTFSGKGNDVAHADRERDMAYTTLKTFLNSYRKMVTLPGYQSAEDLYQIFKQFGLDLDRMSYSSQTAQMKKLIDELDKSENMQKLTALSLTAAFDDMKGKQTAFEEIFAEQAGANADLRQQKSASAIRNDLEETLKSFFGLLTAMKDVADWKLFYNDVNELVKAAKNSKLPPVVNKGGNIPQ</sequence>
<dbReference type="InterPro" id="IPR046228">
    <property type="entry name" value="DUF6261"/>
</dbReference>
<organism evidence="1 2">
    <name type="scientific">Chryseobacterium kimseyorum</name>
    <dbReference type="NCBI Taxonomy" id="2984028"/>
    <lineage>
        <taxon>Bacteria</taxon>
        <taxon>Pseudomonadati</taxon>
        <taxon>Bacteroidota</taxon>
        <taxon>Flavobacteriia</taxon>
        <taxon>Flavobacteriales</taxon>
        <taxon>Weeksellaceae</taxon>
        <taxon>Chryseobacterium group</taxon>
        <taxon>Chryseobacterium</taxon>
    </lineage>
</organism>
<dbReference type="Pfam" id="PF19775">
    <property type="entry name" value="DUF6261"/>
    <property type="match status" value="1"/>
</dbReference>
<dbReference type="Proteomes" id="UP001163731">
    <property type="component" value="Unassembled WGS sequence"/>
</dbReference>
<evidence type="ECO:0000313" key="2">
    <source>
        <dbReference type="Proteomes" id="UP001163731"/>
    </source>
</evidence>
<dbReference type="RefSeq" id="WP_264748593.1">
    <property type="nucleotide sequence ID" value="NZ_JAPDHW010000001.1"/>
</dbReference>
<proteinExistence type="predicted"/>
<comment type="caution">
    <text evidence="1">The sequence shown here is derived from an EMBL/GenBank/DDBJ whole genome shotgun (WGS) entry which is preliminary data.</text>
</comment>
<evidence type="ECO:0000313" key="1">
    <source>
        <dbReference type="EMBL" id="MCW3167312.1"/>
    </source>
</evidence>